<dbReference type="EMBL" id="JAQQPM010000002">
    <property type="protein sequence ID" value="KAK2068198.1"/>
    <property type="molecule type" value="Genomic_DNA"/>
</dbReference>
<gene>
    <name evidence="3" type="ORF">P8C59_002855</name>
</gene>
<dbReference type="Proteomes" id="UP001217918">
    <property type="component" value="Unassembled WGS sequence"/>
</dbReference>
<dbReference type="InterPro" id="IPR036928">
    <property type="entry name" value="AS_sf"/>
</dbReference>
<dbReference type="InterPro" id="IPR023631">
    <property type="entry name" value="Amidase_dom"/>
</dbReference>
<proteinExistence type="predicted"/>
<evidence type="ECO:0000313" key="4">
    <source>
        <dbReference type="Proteomes" id="UP001217918"/>
    </source>
</evidence>
<accession>A0AAD9HZ23</accession>
<comment type="caution">
    <text evidence="3">The sequence shown here is derived from an EMBL/GenBank/DDBJ whole genome shotgun (WGS) entry which is preliminary data.</text>
</comment>
<dbReference type="Pfam" id="PF01425">
    <property type="entry name" value="Amidase"/>
    <property type="match status" value="1"/>
</dbReference>
<feature type="domain" description="Amidase" evidence="2">
    <location>
        <begin position="165"/>
        <end position="575"/>
    </location>
</feature>
<organism evidence="3 4">
    <name type="scientific">Phyllachora maydis</name>
    <dbReference type="NCBI Taxonomy" id="1825666"/>
    <lineage>
        <taxon>Eukaryota</taxon>
        <taxon>Fungi</taxon>
        <taxon>Dikarya</taxon>
        <taxon>Ascomycota</taxon>
        <taxon>Pezizomycotina</taxon>
        <taxon>Sordariomycetes</taxon>
        <taxon>Sordariomycetidae</taxon>
        <taxon>Phyllachorales</taxon>
        <taxon>Phyllachoraceae</taxon>
        <taxon>Phyllachora</taxon>
    </lineage>
</organism>
<keyword evidence="4" id="KW-1185">Reference proteome</keyword>
<evidence type="ECO:0000313" key="3">
    <source>
        <dbReference type="EMBL" id="KAK2068198.1"/>
    </source>
</evidence>
<sequence length="613" mass="65755">MFSTNIHERFANHPGPREAPESALVYAPEPDKNPVLRGWPLVVASHLLGNRGWLQKLFWANAKFGRPGRMAEIKTELSRLNPVVIPLGHADADADADAPEEQQRAPPSPNAAELRVPQPPARPGRFHAAADYHALYASGAATPLDVVDALLPLLRAPSPYAAAWRWADPDRVRAAAAASAERWRAGTQRGPLDGVPIGVKDDIHVEGYVSCVGLRFDPSEPFFQTAATETWWPVVKMQEAGAIVVGKNNMHEIGMDTSGCNPATGTPPNWYNTAYYPGGSSSGAASALSAGLVPICVGTDAGGSVRIPASFCGMYSLKPTHDRTIQVDSSMAVVGPMAATVSDLTMAYRTMSQPDPTCAVSAQFAPSIPPPPQAKKYLGICHGWIQQSSPDVQAALKAFLAHLTLARGYETVDVRLPYLVEGQLAHAATCLTEATDHARSRVDDPDRYLALLNHANRVVLGVGSQASGVDLLAYGKIRQVIMQHLAFLFDRHPGLLVVTPTVARPGWPRHPGDDTFGFTDGNSTILAMTYVYYANTTGCPAVQAPMGYADPHQGEGRLPMGVHALGEWGAEEQLLAFAREAETYLNDVYTGGRLRPAEWVDVVGLAKDANAPK</sequence>
<dbReference type="PANTHER" id="PTHR11895">
    <property type="entry name" value="TRANSAMIDASE"/>
    <property type="match status" value="1"/>
</dbReference>
<reference evidence="3" key="1">
    <citation type="journal article" date="2023" name="Mol. Plant Microbe Interact.">
        <title>Elucidating the Obligate Nature and Biological Capacity of an Invasive Fungal Corn Pathogen.</title>
        <authorList>
            <person name="MacCready J.S."/>
            <person name="Roggenkamp E.M."/>
            <person name="Gdanetz K."/>
            <person name="Chilvers M.I."/>
        </authorList>
    </citation>
    <scope>NUCLEOTIDE SEQUENCE</scope>
    <source>
        <strain evidence="3">PM02</strain>
    </source>
</reference>
<dbReference type="InterPro" id="IPR000120">
    <property type="entry name" value="Amidase"/>
</dbReference>
<dbReference type="AlphaFoldDB" id="A0AAD9HZ23"/>
<dbReference type="Gene3D" id="3.90.1300.10">
    <property type="entry name" value="Amidase signature (AS) domain"/>
    <property type="match status" value="1"/>
</dbReference>
<evidence type="ECO:0000256" key="1">
    <source>
        <dbReference type="SAM" id="MobiDB-lite"/>
    </source>
</evidence>
<name>A0AAD9HZ23_9PEZI</name>
<dbReference type="GO" id="GO:0003824">
    <property type="term" value="F:catalytic activity"/>
    <property type="evidence" value="ECO:0007669"/>
    <property type="project" value="InterPro"/>
</dbReference>
<evidence type="ECO:0000259" key="2">
    <source>
        <dbReference type="Pfam" id="PF01425"/>
    </source>
</evidence>
<dbReference type="PANTHER" id="PTHR11895:SF67">
    <property type="entry name" value="AMIDASE DOMAIN-CONTAINING PROTEIN"/>
    <property type="match status" value="1"/>
</dbReference>
<protein>
    <recommendedName>
        <fullName evidence="2">Amidase domain-containing protein</fullName>
    </recommendedName>
</protein>
<dbReference type="SUPFAM" id="SSF75304">
    <property type="entry name" value="Amidase signature (AS) enzymes"/>
    <property type="match status" value="1"/>
</dbReference>
<feature type="region of interest" description="Disordered" evidence="1">
    <location>
        <begin position="94"/>
        <end position="119"/>
    </location>
</feature>